<dbReference type="Proteomes" id="UP001060070">
    <property type="component" value="Chromosome"/>
</dbReference>
<evidence type="ECO:0000313" key="3">
    <source>
        <dbReference type="EMBL" id="UTU51439.1"/>
    </source>
</evidence>
<evidence type="ECO:0000313" key="4">
    <source>
        <dbReference type="Proteomes" id="UP001060070"/>
    </source>
</evidence>
<dbReference type="EMBL" id="CP088147">
    <property type="protein sequence ID" value="UTU51439.1"/>
    <property type="molecule type" value="Genomic_DNA"/>
</dbReference>
<sequence>MKTVTGLFDNYDDAADAVRELEATGVPHANISIVANNSDDWYEGDRSEAAEDAGAGAGIGAVIGGAGGLLTGLGVMAIPGVGPVVAAGWLAATATGVVAGAVAGGAVGGIVGALTESGVPENDAHVYAEGVRRGGTLVTARVDDELIANAEEILGQSRSVDLAERRRAYEAGGWTGFDANAGEYIPDETDRDSARTINRP</sequence>
<keyword evidence="4" id="KW-1185">Reference proteome</keyword>
<dbReference type="AlphaFoldDB" id="A0AB38TAB5"/>
<evidence type="ECO:0000259" key="2">
    <source>
        <dbReference type="Pfam" id="PF11181"/>
    </source>
</evidence>
<name>A0AB38TAB5_9HYPH</name>
<reference evidence="3 4" key="1">
    <citation type="journal article" date="2022" name="Microbiol. Resour. Announc.">
        <title>Complete Genome Sequence of Mesorhizobium ciceri Strain R30, a Rhizobium Used as a Commercial Inoculant for Chickpea in Argentina.</title>
        <authorList>
            <person name="Foresto E."/>
            <person name="Revale S."/>
            <person name="Primo E."/>
            <person name="Nievas F."/>
            <person name="Carezzano E."/>
            <person name="Puente M."/>
            <person name="Alzari P."/>
            <person name="Mart M."/>
            <person name="Ben-Assaya M."/>
            <person name="Mornico D."/>
            <person name="Santoro M."/>
            <person name="Mart F."/>
            <person name="Giordano W."/>
            <person name="Bogino P."/>
        </authorList>
    </citation>
    <scope>NUCLEOTIDE SEQUENCE [LARGE SCALE GENOMIC DNA]</scope>
    <source>
        <strain evidence="3 4">R30</strain>
    </source>
</reference>
<feature type="region of interest" description="Disordered" evidence="1">
    <location>
        <begin position="175"/>
        <end position="200"/>
    </location>
</feature>
<protein>
    <recommendedName>
        <fullName evidence="2">General stress protein 17M-like domain-containing protein</fullName>
    </recommendedName>
</protein>
<dbReference type="RefSeq" id="WP_024502379.1">
    <property type="nucleotide sequence ID" value="NZ_CP088147.1"/>
</dbReference>
<dbReference type="InterPro" id="IPR052948">
    <property type="entry name" value="Low_temp-induced_all0457"/>
</dbReference>
<gene>
    <name evidence="3" type="ORF">LRP29_28910</name>
</gene>
<dbReference type="InterPro" id="IPR025889">
    <property type="entry name" value="GSP17M-like_dom"/>
</dbReference>
<proteinExistence type="predicted"/>
<feature type="domain" description="General stress protein 17M-like" evidence="2">
    <location>
        <begin position="6"/>
        <end position="70"/>
    </location>
</feature>
<dbReference type="Pfam" id="PF11181">
    <property type="entry name" value="YflT"/>
    <property type="match status" value="1"/>
</dbReference>
<accession>A0AB38TAB5</accession>
<dbReference type="PANTHER" id="PTHR36109:SF2">
    <property type="entry name" value="MEMBRANE PROTEIN"/>
    <property type="match status" value="1"/>
</dbReference>
<evidence type="ECO:0000256" key="1">
    <source>
        <dbReference type="SAM" id="MobiDB-lite"/>
    </source>
</evidence>
<dbReference type="PANTHER" id="PTHR36109">
    <property type="entry name" value="MEMBRANE PROTEIN-RELATED"/>
    <property type="match status" value="1"/>
</dbReference>
<organism evidence="3 4">
    <name type="scientific">Mesorhizobium ciceri</name>
    <dbReference type="NCBI Taxonomy" id="39645"/>
    <lineage>
        <taxon>Bacteria</taxon>
        <taxon>Pseudomonadati</taxon>
        <taxon>Pseudomonadota</taxon>
        <taxon>Alphaproteobacteria</taxon>
        <taxon>Hyphomicrobiales</taxon>
        <taxon>Phyllobacteriaceae</taxon>
        <taxon>Mesorhizobium</taxon>
    </lineage>
</organism>